<reference evidence="10 11" key="1">
    <citation type="journal article" date="2016" name="Nat. Commun.">
        <title>Thousands of microbial genomes shed light on interconnected biogeochemical processes in an aquifer system.</title>
        <authorList>
            <person name="Anantharaman K."/>
            <person name="Brown C.T."/>
            <person name="Hug L.A."/>
            <person name="Sharon I."/>
            <person name="Castelle C.J."/>
            <person name="Probst A.J."/>
            <person name="Thomas B.C."/>
            <person name="Singh A."/>
            <person name="Wilkins M.J."/>
            <person name="Karaoz U."/>
            <person name="Brodie E.L."/>
            <person name="Williams K.H."/>
            <person name="Hubbard S.S."/>
            <person name="Banfield J.F."/>
        </authorList>
    </citation>
    <scope>NUCLEOTIDE SEQUENCE [LARGE SCALE GENOMIC DNA]</scope>
</reference>
<name>A0A1F6TPW3_9PROT</name>
<keyword evidence="4" id="KW-1003">Cell membrane</keyword>
<evidence type="ECO:0000313" key="11">
    <source>
        <dbReference type="Proteomes" id="UP000178885"/>
    </source>
</evidence>
<evidence type="ECO:0000256" key="6">
    <source>
        <dbReference type="ARBA" id="ARBA00022989"/>
    </source>
</evidence>
<feature type="transmembrane region" description="Helical" evidence="8">
    <location>
        <begin position="289"/>
        <end position="308"/>
    </location>
</feature>
<dbReference type="STRING" id="1817760.A2151_09465"/>
<evidence type="ECO:0000256" key="2">
    <source>
        <dbReference type="ARBA" id="ARBA00007783"/>
    </source>
</evidence>
<keyword evidence="5 8" id="KW-0812">Transmembrane</keyword>
<dbReference type="GO" id="GO:0005886">
    <property type="term" value="C:plasma membrane"/>
    <property type="evidence" value="ECO:0007669"/>
    <property type="project" value="UniProtKB-SubCell"/>
</dbReference>
<dbReference type="EMBL" id="MFSU01000064">
    <property type="protein sequence ID" value="OGI47142.1"/>
    <property type="molecule type" value="Genomic_DNA"/>
</dbReference>
<evidence type="ECO:0000256" key="8">
    <source>
        <dbReference type="SAM" id="Phobius"/>
    </source>
</evidence>
<gene>
    <name evidence="10" type="ORF">A2151_09465</name>
</gene>
<feature type="transmembrane region" description="Helical" evidence="8">
    <location>
        <begin position="21"/>
        <end position="42"/>
    </location>
</feature>
<dbReference type="Pfam" id="PF12698">
    <property type="entry name" value="ABC2_membrane_3"/>
    <property type="match status" value="1"/>
</dbReference>
<proteinExistence type="inferred from homology"/>
<evidence type="ECO:0000256" key="7">
    <source>
        <dbReference type="ARBA" id="ARBA00023136"/>
    </source>
</evidence>
<feature type="transmembrane region" description="Helical" evidence="8">
    <location>
        <begin position="253"/>
        <end position="277"/>
    </location>
</feature>
<evidence type="ECO:0000256" key="1">
    <source>
        <dbReference type="ARBA" id="ARBA00004651"/>
    </source>
</evidence>
<keyword evidence="3" id="KW-0813">Transport</keyword>
<dbReference type="PANTHER" id="PTHR30294:SF29">
    <property type="entry name" value="MULTIDRUG ABC TRANSPORTER PERMEASE YBHS-RELATED"/>
    <property type="match status" value="1"/>
</dbReference>
<evidence type="ECO:0000256" key="4">
    <source>
        <dbReference type="ARBA" id="ARBA00022475"/>
    </source>
</evidence>
<dbReference type="PANTHER" id="PTHR30294">
    <property type="entry name" value="MEMBRANE COMPONENT OF ABC TRANSPORTER YHHJ-RELATED"/>
    <property type="match status" value="1"/>
</dbReference>
<feature type="transmembrane region" description="Helical" evidence="8">
    <location>
        <begin position="225"/>
        <end position="247"/>
    </location>
</feature>
<dbReference type="InterPro" id="IPR047817">
    <property type="entry name" value="ABC2_TM_bact-type"/>
</dbReference>
<protein>
    <recommendedName>
        <fullName evidence="9">ABC transmembrane type-2 domain-containing protein</fullName>
    </recommendedName>
</protein>
<feature type="domain" description="ABC transmembrane type-2" evidence="9">
    <location>
        <begin position="126"/>
        <end position="369"/>
    </location>
</feature>
<dbReference type="InterPro" id="IPR013525">
    <property type="entry name" value="ABC2_TM"/>
</dbReference>
<keyword evidence="7 8" id="KW-0472">Membrane</keyword>
<dbReference type="Proteomes" id="UP000178885">
    <property type="component" value="Unassembled WGS sequence"/>
</dbReference>
<comment type="similarity">
    <text evidence="2">Belongs to the ABC-2 integral membrane protein family.</text>
</comment>
<keyword evidence="6 8" id="KW-1133">Transmembrane helix</keyword>
<evidence type="ECO:0000313" key="10">
    <source>
        <dbReference type="EMBL" id="OGI47142.1"/>
    </source>
</evidence>
<dbReference type="GO" id="GO:0140359">
    <property type="term" value="F:ABC-type transporter activity"/>
    <property type="evidence" value="ECO:0007669"/>
    <property type="project" value="InterPro"/>
</dbReference>
<dbReference type="Gene3D" id="3.40.1710.10">
    <property type="entry name" value="abc type-2 transporter like domain"/>
    <property type="match status" value="1"/>
</dbReference>
<dbReference type="PROSITE" id="PS51012">
    <property type="entry name" value="ABC_TM2"/>
    <property type="match status" value="1"/>
</dbReference>
<feature type="transmembrane region" description="Helical" evidence="8">
    <location>
        <begin position="176"/>
        <end position="199"/>
    </location>
</feature>
<sequence length="371" mass="40497">MNLRRLWAMARKEAIQLRRDTRSLILAFLLPVLLLVIFGYAISWDVRDIRTAVLNQDQSAHARELLDAFRASGYFTFRSDLARAQEIGPLLDGVGVQLVLVIPPDFSARLNAGRPAALQAIVDGSDANTATIILAYTRAIVLSYSLDAQLQGARVNPPVTLESRVWYNEELLSRNMIVPGLVAVIMMIVAAMLTSLTIAREWERGTMEQLAATPVARAEVVLGKLLPYLGIGLVDVVVSAVLGVWIFDVPFRGNVLLFMGLSAFFLTGALGLGVVISALARSQLLATQIAMIVTFLPAYLLSGFMYAISVMPAPLQLLTYLIPARYFIVVTRGLFLKGVGPEALWLQGLLMIVFAALGLGLAIRSFRKELG</sequence>
<evidence type="ECO:0000256" key="3">
    <source>
        <dbReference type="ARBA" id="ARBA00022448"/>
    </source>
</evidence>
<evidence type="ECO:0000259" key="9">
    <source>
        <dbReference type="PROSITE" id="PS51012"/>
    </source>
</evidence>
<evidence type="ECO:0000256" key="5">
    <source>
        <dbReference type="ARBA" id="ARBA00022692"/>
    </source>
</evidence>
<dbReference type="InterPro" id="IPR051449">
    <property type="entry name" value="ABC-2_transporter_component"/>
</dbReference>
<comment type="subcellular location">
    <subcellularLocation>
        <location evidence="1">Cell membrane</location>
        <topology evidence="1">Multi-pass membrane protein</topology>
    </subcellularLocation>
</comment>
<dbReference type="AlphaFoldDB" id="A0A1F6TPW3"/>
<comment type="caution">
    <text evidence="10">The sequence shown here is derived from an EMBL/GenBank/DDBJ whole genome shotgun (WGS) entry which is preliminary data.</text>
</comment>
<accession>A0A1F6TPW3</accession>
<feature type="transmembrane region" description="Helical" evidence="8">
    <location>
        <begin position="344"/>
        <end position="363"/>
    </location>
</feature>
<organism evidence="10 11">
    <name type="scientific">Candidatus Muproteobacteria bacterium RBG_16_65_34</name>
    <dbReference type="NCBI Taxonomy" id="1817760"/>
    <lineage>
        <taxon>Bacteria</taxon>
        <taxon>Pseudomonadati</taxon>
        <taxon>Pseudomonadota</taxon>
        <taxon>Candidatus Muproteobacteria</taxon>
    </lineage>
</organism>